<dbReference type="Proteomes" id="UP000434044">
    <property type="component" value="Unassembled WGS sequence"/>
</dbReference>
<protein>
    <submittedName>
        <fullName evidence="1">Uncharacterized protein</fullName>
    </submittedName>
</protein>
<evidence type="ECO:0000313" key="1">
    <source>
        <dbReference type="EMBL" id="MTW23067.1"/>
    </source>
</evidence>
<dbReference type="EMBL" id="WNKT01000069">
    <property type="protein sequence ID" value="MTW23067.1"/>
    <property type="molecule type" value="Genomic_DNA"/>
</dbReference>
<dbReference type="AlphaFoldDB" id="A0A6N8EKI5"/>
<keyword evidence="2" id="KW-1185">Reference proteome</keyword>
<comment type="caution">
    <text evidence="1">The sequence shown here is derived from an EMBL/GenBank/DDBJ whole genome shotgun (WGS) entry which is preliminary data.</text>
</comment>
<sequence>MSIDQEALERARAGETVRAQAGGYYGGWITSEVVGPFKGESGTGHW</sequence>
<evidence type="ECO:0000313" key="2">
    <source>
        <dbReference type="Proteomes" id="UP000434044"/>
    </source>
</evidence>
<accession>A0A6N8EKI5</accession>
<gene>
    <name evidence="1" type="ORF">GJ668_18645</name>
</gene>
<reference evidence="1 2" key="1">
    <citation type="submission" date="2019-11" db="EMBL/GenBank/DDBJ databases">
        <title>Whole-genome sequence of the anaerobic purple sulfur bacterium Allochromatium palmeri DSM 15591.</title>
        <authorList>
            <person name="Kyndt J.A."/>
            <person name="Meyer T.E."/>
        </authorList>
    </citation>
    <scope>NUCLEOTIDE SEQUENCE [LARGE SCALE GENOMIC DNA]</scope>
    <source>
        <strain evidence="1 2">DSM 15591</strain>
    </source>
</reference>
<proteinExistence type="predicted"/>
<organism evidence="1 2">
    <name type="scientific">Allochromatium palmeri</name>
    <dbReference type="NCBI Taxonomy" id="231048"/>
    <lineage>
        <taxon>Bacteria</taxon>
        <taxon>Pseudomonadati</taxon>
        <taxon>Pseudomonadota</taxon>
        <taxon>Gammaproteobacteria</taxon>
        <taxon>Chromatiales</taxon>
        <taxon>Chromatiaceae</taxon>
        <taxon>Allochromatium</taxon>
    </lineage>
</organism>
<dbReference type="RefSeq" id="WP_155451612.1">
    <property type="nucleotide sequence ID" value="NZ_WNKT01000069.1"/>
</dbReference>
<dbReference type="OrthoDB" id="9815163at2"/>
<name>A0A6N8EKI5_9GAMM</name>